<accession>A0A086SZP7</accession>
<proteinExistence type="predicted"/>
<feature type="compositionally biased region" description="Basic and acidic residues" evidence="1">
    <location>
        <begin position="285"/>
        <end position="295"/>
    </location>
</feature>
<feature type="region of interest" description="Disordered" evidence="1">
    <location>
        <begin position="110"/>
        <end position="217"/>
    </location>
</feature>
<dbReference type="CDD" id="cd00167">
    <property type="entry name" value="SANT"/>
    <property type="match status" value="1"/>
</dbReference>
<protein>
    <recommendedName>
        <fullName evidence="4">Myb-like domain-containing protein</fullName>
    </recommendedName>
</protein>
<dbReference type="EMBL" id="JPKY01000090">
    <property type="protein sequence ID" value="KFH42579.1"/>
    <property type="molecule type" value="Genomic_DNA"/>
</dbReference>
<name>A0A086SZP7_HAPC1</name>
<dbReference type="InterPro" id="IPR001005">
    <property type="entry name" value="SANT/Myb"/>
</dbReference>
<evidence type="ECO:0008006" key="4">
    <source>
        <dbReference type="Google" id="ProtNLM"/>
    </source>
</evidence>
<feature type="compositionally biased region" description="Basic and acidic residues" evidence="1">
    <location>
        <begin position="158"/>
        <end position="173"/>
    </location>
</feature>
<dbReference type="STRING" id="857340.A0A086SZP7"/>
<dbReference type="Proteomes" id="UP000029964">
    <property type="component" value="Unassembled WGS sequence"/>
</dbReference>
<evidence type="ECO:0000256" key="1">
    <source>
        <dbReference type="SAM" id="MobiDB-lite"/>
    </source>
</evidence>
<organism evidence="2 3">
    <name type="scientific">Hapsidospora chrysogenum (strain ATCC 11550 / CBS 779.69 / DSM 880 / IAM 14645 / JCM 23072 / IMI 49137)</name>
    <name type="common">Acremonium chrysogenum</name>
    <dbReference type="NCBI Taxonomy" id="857340"/>
    <lineage>
        <taxon>Eukaryota</taxon>
        <taxon>Fungi</taxon>
        <taxon>Dikarya</taxon>
        <taxon>Ascomycota</taxon>
        <taxon>Pezizomycotina</taxon>
        <taxon>Sordariomycetes</taxon>
        <taxon>Hypocreomycetidae</taxon>
        <taxon>Hypocreales</taxon>
        <taxon>Bionectriaceae</taxon>
        <taxon>Hapsidospora</taxon>
    </lineage>
</organism>
<feature type="compositionally biased region" description="Polar residues" evidence="1">
    <location>
        <begin position="118"/>
        <end position="136"/>
    </location>
</feature>
<keyword evidence="3" id="KW-1185">Reference proteome</keyword>
<reference evidence="3" key="1">
    <citation type="journal article" date="2014" name="Genome Announc.">
        <title>Genome sequence and annotation of Acremonium chrysogenum, producer of the beta-lactam antibiotic cephalosporin C.</title>
        <authorList>
            <person name="Terfehr D."/>
            <person name="Dahlmann T.A."/>
            <person name="Specht T."/>
            <person name="Zadra I."/>
            <person name="Kuernsteiner H."/>
            <person name="Kueck U."/>
        </authorList>
    </citation>
    <scope>NUCLEOTIDE SEQUENCE [LARGE SCALE GENOMIC DNA]</scope>
    <source>
        <strain evidence="3">ATCC 11550 / CBS 779.69 / DSM 880 / IAM 14645 / JCM 23072 / IMI 49137</strain>
    </source>
</reference>
<dbReference type="OrthoDB" id="5399305at2759"/>
<feature type="region of interest" description="Disordered" evidence="1">
    <location>
        <begin position="263"/>
        <end position="305"/>
    </location>
</feature>
<evidence type="ECO:0000313" key="3">
    <source>
        <dbReference type="Proteomes" id="UP000029964"/>
    </source>
</evidence>
<comment type="caution">
    <text evidence="2">The sequence shown here is derived from an EMBL/GenBank/DDBJ whole genome shotgun (WGS) entry which is preliminary data.</text>
</comment>
<sequence>MTPTTTQMELSHVMYAPSHGAHRGTPPAATKHRKSHSTGGGRAWSESEEAYLIQTRLQKMPYKHIAAHLNKTELACRLHYHQISHGSSRRKRNLSCSSVATDYSHLFRERSIGRDSTSRMSPASQVEGSSRASSVSPVRLPSIMSATSSPKLPAILPKPDHEMGGTKQTDHHHMMPRGYPEGQRMLPSFESRKQQQQQQQQLSLDTALPSMSAPSHDATHVDLSRLHAIYASHRNTFWAAIASEYGHNAAPSTLERAWKSGRCCGGGQQQQGHNPLTPSASPLSETREGFGDRGRNSLSAILGPDAGGRSAWDRDMIRKMEVN</sequence>
<dbReference type="HOGENOM" id="CLU_042560_0_0_1"/>
<feature type="region of interest" description="Disordered" evidence="1">
    <location>
        <begin position="17"/>
        <end position="45"/>
    </location>
</feature>
<feature type="compositionally biased region" description="Polar residues" evidence="1">
    <location>
        <begin position="273"/>
        <end position="284"/>
    </location>
</feature>
<evidence type="ECO:0000313" key="2">
    <source>
        <dbReference type="EMBL" id="KFH42579.1"/>
    </source>
</evidence>
<gene>
    <name evidence="2" type="ORF">ACRE_066760</name>
</gene>
<dbReference type="AlphaFoldDB" id="A0A086SZP7"/>